<dbReference type="EMBL" id="CP032184">
    <property type="protein sequence ID" value="AXZ47556.1"/>
    <property type="molecule type" value="Genomic_DNA"/>
</dbReference>
<accession>A0AB33GXW4</accession>
<dbReference type="EMBL" id="CP032184">
    <property type="protein sequence ID" value="AXZ46969.1"/>
    <property type="molecule type" value="Genomic_DNA"/>
</dbReference>
<proteinExistence type="predicted"/>
<name>A0AB33GXW4_CITFR</name>
<evidence type="ECO:0008006" key="4">
    <source>
        <dbReference type="Google" id="ProtNLM"/>
    </source>
</evidence>
<evidence type="ECO:0000313" key="2">
    <source>
        <dbReference type="EMBL" id="AXZ47556.1"/>
    </source>
</evidence>
<gene>
    <name evidence="1" type="ORF">AM363_08385</name>
    <name evidence="2" type="ORF">AM363_11660</name>
</gene>
<dbReference type="AlphaFoldDB" id="A0AB33GXW4"/>
<dbReference type="Proteomes" id="UP000263627">
    <property type="component" value="Chromosome"/>
</dbReference>
<evidence type="ECO:0000313" key="1">
    <source>
        <dbReference type="EMBL" id="AXZ46969.1"/>
    </source>
</evidence>
<organism evidence="1 3">
    <name type="scientific">Citrobacter freundii</name>
    <dbReference type="NCBI Taxonomy" id="546"/>
    <lineage>
        <taxon>Bacteria</taxon>
        <taxon>Pseudomonadati</taxon>
        <taxon>Pseudomonadota</taxon>
        <taxon>Gammaproteobacteria</taxon>
        <taxon>Enterobacterales</taxon>
        <taxon>Enterobacteriaceae</taxon>
        <taxon>Citrobacter</taxon>
        <taxon>Citrobacter freundii complex</taxon>
    </lineage>
</organism>
<protein>
    <recommendedName>
        <fullName evidence="4">Toxin-antitoxin system HicB family antitoxin</fullName>
    </recommendedName>
</protein>
<sequence length="67" mass="7681">MIFVTYRRNTASTQKSTKKVSAPFQLRLDGELRDAIEGARKQDGDDSIAGWMKRTLRKELINRGILK</sequence>
<evidence type="ECO:0000313" key="3">
    <source>
        <dbReference type="Proteomes" id="UP000263627"/>
    </source>
</evidence>
<reference evidence="1 3" key="1">
    <citation type="submission" date="2018-09" db="EMBL/GenBank/DDBJ databases">
        <title>Whole genome sequencing of Citrobacter freundii AR_0116.</title>
        <authorList>
            <person name="Conlan S."/>
            <person name="Thomas P.J."/>
            <person name="Mullikin J."/>
            <person name="Frank K.M."/>
            <person name="Segre J.A."/>
        </authorList>
    </citation>
    <scope>NUCLEOTIDE SEQUENCE [LARGE SCALE GENOMIC DNA]</scope>
    <source>
        <strain evidence="1 3">AR_0116</strain>
    </source>
</reference>